<evidence type="ECO:0000313" key="2">
    <source>
        <dbReference type="EnsemblMetazoa" id="Aqu2.1.34347_001"/>
    </source>
</evidence>
<reference evidence="2" key="1">
    <citation type="submission" date="2017-05" db="UniProtKB">
        <authorList>
            <consortium name="EnsemblMetazoa"/>
        </authorList>
    </citation>
    <scope>IDENTIFICATION</scope>
</reference>
<accession>A0A1X7V470</accession>
<organism evidence="2">
    <name type="scientific">Amphimedon queenslandica</name>
    <name type="common">Sponge</name>
    <dbReference type="NCBI Taxonomy" id="400682"/>
    <lineage>
        <taxon>Eukaryota</taxon>
        <taxon>Metazoa</taxon>
        <taxon>Porifera</taxon>
        <taxon>Demospongiae</taxon>
        <taxon>Heteroscleromorpha</taxon>
        <taxon>Haplosclerida</taxon>
        <taxon>Niphatidae</taxon>
        <taxon>Amphimedon</taxon>
    </lineage>
</organism>
<keyword evidence="1" id="KW-1133">Transmembrane helix</keyword>
<dbReference type="AlphaFoldDB" id="A0A1X7V470"/>
<name>A0A1X7V470_AMPQE</name>
<dbReference type="InParanoid" id="A0A1X7V470"/>
<feature type="transmembrane region" description="Helical" evidence="1">
    <location>
        <begin position="14"/>
        <end position="34"/>
    </location>
</feature>
<protein>
    <submittedName>
        <fullName evidence="2">Uncharacterized protein</fullName>
    </submittedName>
</protein>
<keyword evidence="1" id="KW-0472">Membrane</keyword>
<proteinExistence type="predicted"/>
<dbReference type="EnsemblMetazoa" id="Aqu2.1.34347_001">
    <property type="protein sequence ID" value="Aqu2.1.34347_001"/>
    <property type="gene ID" value="Aqu2.1.34347"/>
</dbReference>
<sequence>MKSSLADSSLSHSLFMHIHYVFVVLIFVYFSWFFKQTFIMIIVQSTFIDAHSSKISFWDDKTSFKAFLHLNRFQDHVYFDSISDPAAIGYLLNAHSNHIWRWFEIMRMRIRCGMTGLWTGTGSKPAQCASEVLV</sequence>
<evidence type="ECO:0000256" key="1">
    <source>
        <dbReference type="SAM" id="Phobius"/>
    </source>
</evidence>
<keyword evidence="1" id="KW-0812">Transmembrane</keyword>